<proteinExistence type="predicted"/>
<organism evidence="1 2">
    <name type="scientific">Sporolactobacillus shoreicorticis</name>
    <dbReference type="NCBI Taxonomy" id="1923877"/>
    <lineage>
        <taxon>Bacteria</taxon>
        <taxon>Bacillati</taxon>
        <taxon>Bacillota</taxon>
        <taxon>Bacilli</taxon>
        <taxon>Bacillales</taxon>
        <taxon>Sporolactobacillaceae</taxon>
        <taxon>Sporolactobacillus</taxon>
    </lineage>
</organism>
<accession>A0ABW5S8S8</accession>
<keyword evidence="2" id="KW-1185">Reference proteome</keyword>
<dbReference type="EMBL" id="JBHUMQ010000061">
    <property type="protein sequence ID" value="MFD2696168.1"/>
    <property type="molecule type" value="Genomic_DNA"/>
</dbReference>
<sequence length="68" mass="7919">MEQYQHAYLDDLKGCVLDLAQRNSQVSVPFALSNLDYRFLWNNPAVGKVVFGKNYTEWLAEVTDQMNY</sequence>
<gene>
    <name evidence="1" type="ORF">ACFSUE_21445</name>
</gene>
<dbReference type="Gene3D" id="2.60.40.1760">
    <property type="entry name" value="glycosyl hydrolase (family 31)"/>
    <property type="match status" value="1"/>
</dbReference>
<dbReference type="InterPro" id="IPR011013">
    <property type="entry name" value="Gal_mutarotase_sf_dom"/>
</dbReference>
<name>A0ABW5S8S8_9BACL</name>
<reference evidence="2" key="1">
    <citation type="journal article" date="2019" name="Int. J. Syst. Evol. Microbiol.">
        <title>The Global Catalogue of Microorganisms (GCM) 10K type strain sequencing project: providing services to taxonomists for standard genome sequencing and annotation.</title>
        <authorList>
            <consortium name="The Broad Institute Genomics Platform"/>
            <consortium name="The Broad Institute Genome Sequencing Center for Infectious Disease"/>
            <person name="Wu L."/>
            <person name="Ma J."/>
        </authorList>
    </citation>
    <scope>NUCLEOTIDE SEQUENCE [LARGE SCALE GENOMIC DNA]</scope>
    <source>
        <strain evidence="2">TISTR 2466</strain>
    </source>
</reference>
<dbReference type="RefSeq" id="WP_253064910.1">
    <property type="nucleotide sequence ID" value="NZ_JAMXWM010000033.1"/>
</dbReference>
<protein>
    <submittedName>
        <fullName evidence="1">Uncharacterized protein</fullName>
    </submittedName>
</protein>
<evidence type="ECO:0000313" key="2">
    <source>
        <dbReference type="Proteomes" id="UP001597399"/>
    </source>
</evidence>
<dbReference type="SUPFAM" id="SSF74650">
    <property type="entry name" value="Galactose mutarotase-like"/>
    <property type="match status" value="1"/>
</dbReference>
<dbReference type="Proteomes" id="UP001597399">
    <property type="component" value="Unassembled WGS sequence"/>
</dbReference>
<evidence type="ECO:0000313" key="1">
    <source>
        <dbReference type="EMBL" id="MFD2696168.1"/>
    </source>
</evidence>
<comment type="caution">
    <text evidence="1">The sequence shown here is derived from an EMBL/GenBank/DDBJ whole genome shotgun (WGS) entry which is preliminary data.</text>
</comment>